<comment type="similarity">
    <text evidence="2">Belongs to the FlgN family.</text>
</comment>
<keyword evidence="5" id="KW-0969">Cilium</keyword>
<accession>A0A1H7SSG4</accession>
<dbReference type="InterPro" id="IPR007809">
    <property type="entry name" value="FlgN-like"/>
</dbReference>
<dbReference type="SUPFAM" id="SSF140566">
    <property type="entry name" value="FlgN-like"/>
    <property type="match status" value="1"/>
</dbReference>
<keyword evidence="6" id="KW-1185">Reference proteome</keyword>
<organism evidence="5 6">
    <name type="scientific">Halomonas daqiaonensis</name>
    <dbReference type="NCBI Taxonomy" id="650850"/>
    <lineage>
        <taxon>Bacteria</taxon>
        <taxon>Pseudomonadati</taxon>
        <taxon>Pseudomonadota</taxon>
        <taxon>Gammaproteobacteria</taxon>
        <taxon>Oceanospirillales</taxon>
        <taxon>Halomonadaceae</taxon>
        <taxon>Halomonas</taxon>
    </lineage>
</organism>
<sequence>MSLDRLLEEQQSRLGALTRLLENEQEQLLGGTINGAHLEEIAQEKSRLLLSLEETESRRARVQSRLGYATGGDGARQAADDAGCLEQWQATLEMAAHTARLNDRNGRLVSLRMSHNQQMLNYIHHIAEKSVYAPDGRTTSGQRRLSTSA</sequence>
<keyword evidence="4" id="KW-0175">Coiled coil</keyword>
<comment type="function">
    <text evidence="1">Required for the efficient initiation of filament assembly.</text>
</comment>
<keyword evidence="5" id="KW-0282">Flagellum</keyword>
<dbReference type="InterPro" id="IPR036679">
    <property type="entry name" value="FlgN-like_sf"/>
</dbReference>
<dbReference type="Proteomes" id="UP000198807">
    <property type="component" value="Unassembled WGS sequence"/>
</dbReference>
<dbReference type="AlphaFoldDB" id="A0A1H7SSG4"/>
<reference evidence="6" key="1">
    <citation type="submission" date="2016-10" db="EMBL/GenBank/DDBJ databases">
        <authorList>
            <person name="Varghese N."/>
            <person name="Submissions S."/>
        </authorList>
    </citation>
    <scope>NUCLEOTIDE SEQUENCE [LARGE SCALE GENOMIC DNA]</scope>
    <source>
        <strain evidence="6">CGMCC 1.9150</strain>
    </source>
</reference>
<evidence type="ECO:0000256" key="3">
    <source>
        <dbReference type="ARBA" id="ARBA00022795"/>
    </source>
</evidence>
<keyword evidence="3" id="KW-1005">Bacterial flagellum biogenesis</keyword>
<keyword evidence="5" id="KW-0966">Cell projection</keyword>
<evidence type="ECO:0000256" key="1">
    <source>
        <dbReference type="ARBA" id="ARBA00002397"/>
    </source>
</evidence>
<name>A0A1H7SSG4_9GAMM</name>
<evidence type="ECO:0000313" key="5">
    <source>
        <dbReference type="EMBL" id="SEL74854.1"/>
    </source>
</evidence>
<dbReference type="RefSeq" id="WP_089714198.1">
    <property type="nucleotide sequence ID" value="NZ_FOBC01000015.1"/>
</dbReference>
<dbReference type="Pfam" id="PF05130">
    <property type="entry name" value="FlgN"/>
    <property type="match status" value="1"/>
</dbReference>
<dbReference type="STRING" id="650850.SAMN04488129_11549"/>
<dbReference type="GO" id="GO:0044780">
    <property type="term" value="P:bacterial-type flagellum assembly"/>
    <property type="evidence" value="ECO:0007669"/>
    <property type="project" value="InterPro"/>
</dbReference>
<dbReference type="Gene3D" id="1.20.58.300">
    <property type="entry name" value="FlgN-like"/>
    <property type="match status" value="1"/>
</dbReference>
<dbReference type="EMBL" id="FOBC01000015">
    <property type="protein sequence ID" value="SEL74854.1"/>
    <property type="molecule type" value="Genomic_DNA"/>
</dbReference>
<proteinExistence type="inferred from homology"/>
<evidence type="ECO:0000313" key="6">
    <source>
        <dbReference type="Proteomes" id="UP000198807"/>
    </source>
</evidence>
<evidence type="ECO:0000256" key="2">
    <source>
        <dbReference type="ARBA" id="ARBA00007703"/>
    </source>
</evidence>
<dbReference type="OrthoDB" id="6238586at2"/>
<protein>
    <submittedName>
        <fullName evidence="5">Flagella synthesis protein FlgN</fullName>
    </submittedName>
</protein>
<evidence type="ECO:0000256" key="4">
    <source>
        <dbReference type="SAM" id="Coils"/>
    </source>
</evidence>
<feature type="coiled-coil region" evidence="4">
    <location>
        <begin position="7"/>
        <end position="58"/>
    </location>
</feature>
<gene>
    <name evidence="5" type="ORF">SAMN04488129_11549</name>
</gene>